<dbReference type="RefSeq" id="XP_033773190.1">
    <property type="nucleotide sequence ID" value="XM_033917299.1"/>
</dbReference>
<protein>
    <submittedName>
        <fullName evidence="3 4">Jhy protein homolog</fullName>
    </submittedName>
</protein>
<dbReference type="AlphaFoldDB" id="A0A6P8NBT4"/>
<dbReference type="Pfam" id="PF15261">
    <property type="entry name" value="JHY"/>
    <property type="match status" value="1"/>
</dbReference>
<name>A0A6P8NBT4_GEOSA</name>
<keyword evidence="2" id="KW-1185">Reference proteome</keyword>
<feature type="compositionally biased region" description="Polar residues" evidence="1">
    <location>
        <begin position="167"/>
        <end position="176"/>
    </location>
</feature>
<dbReference type="RefSeq" id="XP_033773192.1">
    <property type="nucleotide sequence ID" value="XM_033917301.1"/>
</dbReference>
<feature type="compositionally biased region" description="Low complexity" evidence="1">
    <location>
        <begin position="421"/>
        <end position="436"/>
    </location>
</feature>
<evidence type="ECO:0000313" key="3">
    <source>
        <dbReference type="RefSeq" id="XP_033773188.1"/>
    </source>
</evidence>
<feature type="compositionally biased region" description="Polar residues" evidence="1">
    <location>
        <begin position="149"/>
        <end position="159"/>
    </location>
</feature>
<evidence type="ECO:0000256" key="1">
    <source>
        <dbReference type="SAM" id="MobiDB-lite"/>
    </source>
</evidence>
<dbReference type="Proteomes" id="UP000515159">
    <property type="component" value="Chromosome 13"/>
</dbReference>
<dbReference type="RefSeq" id="XP_033773191.1">
    <property type="nucleotide sequence ID" value="XM_033917300.1"/>
</dbReference>
<sequence length="835" mass="94807">MNQSGPMENGHNIKSEATANAEFLFGEDVHLSLHSSHDSESESLAEEIKYQSELQQWIFENGELVDHSSDELYDSLNEDDDVAERVKEEKLNAQGHMKISGSSSRRRHQVVDHYAELRYDPNWKTKKVEATSPDLGKLRQLELEKGLQDSFQESTSSTEEAMHEKLQMNQKQTGQEQRGAGKDLVSGSGNVSIIITNGLNLQQLLLSPQIPENKSDFEVDDSALFYSSNRLNEANHRSIMVHRDNKKVQKSLIDSQQDKVPDLYNHDVSSFGLMHEQGSQSTEDCNSDTQGKLNDAKGKDLKRIHPKRNMSVKDFIEKNKLTLGVAAQKRISYLQMHKTKNRETKQEQIASTAEAVADPLPQNIREDELSVLDPETKWKENAQRLKDHKNTNFQSDWTSSDHIQQSRSSKLKDKHHPAGRQLQNISNQNQLLGNSNRKPKTSQELELVADDSGSSCYLWNANVSIHPIRPAIKHSLPTTHWNSDLKPLANINPSVIQNHKQATMNFVSSKCPPEERYILSQAFIGRHFEELQHLPSYLSQDVHKYLNPLDVDRHVLLNQSRALATLGAHSYESPTESHIMGVSAGNSHHGNAGSWQFLSPSFNHLMASSSTMQVMQTMGQPFYQVPPITDFHHGETLLSNPVLPPILSREESDSTLYGERSSERSQATISHINSEDYLLQMEAQKQQKDRSNGKIIRLKGYMNQKVKLGGLGPDYEVIKEKSEQLKQQKEYAKRVNEHNKRSMLFTSKPPAKAAIQNEKKSSISRFKALEYAKKIPKPKLHSSAIPSVQEVQEEHFMMLALEEKKLPPITLLEELQYRHEKEKEAVAALRMIHIL</sequence>
<dbReference type="GeneID" id="117347016"/>
<reference evidence="3 4" key="1">
    <citation type="submission" date="2025-04" db="UniProtKB">
        <authorList>
            <consortium name="RefSeq"/>
        </authorList>
    </citation>
    <scope>IDENTIFICATION</scope>
</reference>
<accession>A0A6P8NBT4</accession>
<dbReference type="PANTHER" id="PTHR14726:SF1">
    <property type="entry name" value="JHY PROTEIN HOMOLOG"/>
    <property type="match status" value="1"/>
</dbReference>
<evidence type="ECO:0000313" key="4">
    <source>
        <dbReference type="RefSeq" id="XP_033773190.1"/>
    </source>
</evidence>
<feature type="region of interest" description="Disordered" evidence="1">
    <location>
        <begin position="147"/>
        <end position="183"/>
    </location>
</feature>
<evidence type="ECO:0000313" key="2">
    <source>
        <dbReference type="Proteomes" id="UP000515159"/>
    </source>
</evidence>
<gene>
    <name evidence="3 4 5 6" type="primary">JHY</name>
</gene>
<organism evidence="2 6">
    <name type="scientific">Geotrypetes seraphini</name>
    <name type="common">Gaboon caecilian</name>
    <name type="synonym">Caecilia seraphini</name>
    <dbReference type="NCBI Taxonomy" id="260995"/>
    <lineage>
        <taxon>Eukaryota</taxon>
        <taxon>Metazoa</taxon>
        <taxon>Chordata</taxon>
        <taxon>Craniata</taxon>
        <taxon>Vertebrata</taxon>
        <taxon>Euteleostomi</taxon>
        <taxon>Amphibia</taxon>
        <taxon>Gymnophiona</taxon>
        <taxon>Geotrypetes</taxon>
    </lineage>
</organism>
<feature type="region of interest" description="Disordered" evidence="1">
    <location>
        <begin position="385"/>
        <end position="441"/>
    </location>
</feature>
<evidence type="ECO:0000313" key="5">
    <source>
        <dbReference type="RefSeq" id="XP_033773191.1"/>
    </source>
</evidence>
<dbReference type="PANTHER" id="PTHR14726">
    <property type="entry name" value="JHY PROTEIN HOMOLOG"/>
    <property type="match status" value="1"/>
</dbReference>
<dbReference type="CTD" id="79864"/>
<feature type="compositionally biased region" description="Polar residues" evidence="1">
    <location>
        <begin position="391"/>
        <end position="408"/>
    </location>
</feature>
<dbReference type="InterPro" id="IPR027968">
    <property type="entry name" value="JHY"/>
</dbReference>
<feature type="region of interest" description="Disordered" evidence="1">
    <location>
        <begin position="276"/>
        <end position="295"/>
    </location>
</feature>
<feature type="compositionally biased region" description="Polar residues" evidence="1">
    <location>
        <begin position="277"/>
        <end position="292"/>
    </location>
</feature>
<dbReference type="RefSeq" id="XP_033773188.1">
    <property type="nucleotide sequence ID" value="XM_033917297.1"/>
</dbReference>
<evidence type="ECO:0000313" key="6">
    <source>
        <dbReference type="RefSeq" id="XP_033773192.1"/>
    </source>
</evidence>
<proteinExistence type="predicted"/>
<dbReference type="OrthoDB" id="10057281at2759"/>
<dbReference type="KEGG" id="gsh:117347016"/>
<dbReference type="GO" id="GO:0035082">
    <property type="term" value="P:axoneme assembly"/>
    <property type="evidence" value="ECO:0007669"/>
    <property type="project" value="TreeGrafter"/>
</dbReference>